<dbReference type="GO" id="GO:0016829">
    <property type="term" value="F:lyase activity"/>
    <property type="evidence" value="ECO:0007669"/>
    <property type="project" value="UniProtKB-KW"/>
</dbReference>
<comment type="similarity">
    <text evidence="1 8">Belongs to the SOS response-associated peptidase family.</text>
</comment>
<proteinExistence type="inferred from homology"/>
<keyword evidence="5" id="KW-0190">Covalent protein-DNA linkage</keyword>
<keyword evidence="10" id="KW-1185">Reference proteome</keyword>
<keyword evidence="3" id="KW-0227">DNA damage</keyword>
<dbReference type="Gene3D" id="3.90.1680.10">
    <property type="entry name" value="SOS response associated peptidase-like"/>
    <property type="match status" value="1"/>
</dbReference>
<reference evidence="9 10" key="1">
    <citation type="submission" date="2018-04" db="EMBL/GenBank/DDBJ databases">
        <title>Genomic Encyclopedia of Type Strains, Phase III (KMG-III): the genomes of soil and plant-associated and newly described type strains.</title>
        <authorList>
            <person name="Whitman W."/>
        </authorList>
    </citation>
    <scope>NUCLEOTIDE SEQUENCE [LARGE SCALE GENOMIC DNA]</scope>
    <source>
        <strain evidence="9 10">NW12</strain>
    </source>
</reference>
<evidence type="ECO:0000256" key="3">
    <source>
        <dbReference type="ARBA" id="ARBA00022763"/>
    </source>
</evidence>
<accession>A0A2T4YPU0</accession>
<dbReference type="EMBL" id="PZZN01000002">
    <property type="protein sequence ID" value="PTM45527.1"/>
    <property type="molecule type" value="Genomic_DNA"/>
</dbReference>
<dbReference type="GO" id="GO:0006508">
    <property type="term" value="P:proteolysis"/>
    <property type="evidence" value="ECO:0007669"/>
    <property type="project" value="UniProtKB-KW"/>
</dbReference>
<sequence>MCNRARFEGEPETLTQVFGAGWLTPRPMDNRFNPTELYPKSRAYVIREQDGARGLDVMQWDVTAGQAPWPMTNVRNLALPQWKALAANPENRCLIPLTEFCEWTPDPVDRGDGKKPIKGEMWFDVIDQDVFAIAGFWRQIGEQRYFAMVTCDANDLVAPIHPKAMITILHPDDHALWLAGRYDDVVALQRPYPASRMTVRGPVFPTRTAATPGRTLL</sequence>
<evidence type="ECO:0000313" key="10">
    <source>
        <dbReference type="Proteomes" id="UP000240996"/>
    </source>
</evidence>
<dbReference type="Proteomes" id="UP000240996">
    <property type="component" value="Unassembled WGS sequence"/>
</dbReference>
<dbReference type="InterPro" id="IPR036590">
    <property type="entry name" value="SRAP-like"/>
</dbReference>
<protein>
    <recommendedName>
        <fullName evidence="8">Abasic site processing protein</fullName>
        <ecNumber evidence="8">3.4.-.-</ecNumber>
    </recommendedName>
</protein>
<dbReference type="EC" id="3.4.-.-" evidence="8"/>
<comment type="caution">
    <text evidence="9">The sequence shown here is derived from an EMBL/GenBank/DDBJ whole genome shotgun (WGS) entry which is preliminary data.</text>
</comment>
<dbReference type="InterPro" id="IPR003738">
    <property type="entry name" value="SRAP"/>
</dbReference>
<evidence type="ECO:0000256" key="1">
    <source>
        <dbReference type="ARBA" id="ARBA00008136"/>
    </source>
</evidence>
<gene>
    <name evidence="9" type="ORF">C8J24_1751</name>
</gene>
<evidence type="ECO:0000256" key="6">
    <source>
        <dbReference type="ARBA" id="ARBA00023125"/>
    </source>
</evidence>
<dbReference type="AlphaFoldDB" id="A0A2T4YPU0"/>
<name>A0A2T4YPU0_9SPHN</name>
<keyword evidence="7" id="KW-0456">Lyase</keyword>
<dbReference type="GO" id="GO:0003697">
    <property type="term" value="F:single-stranded DNA binding"/>
    <property type="evidence" value="ECO:0007669"/>
    <property type="project" value="InterPro"/>
</dbReference>
<dbReference type="RefSeq" id="WP_107931768.1">
    <property type="nucleotide sequence ID" value="NZ_PZZN01000002.1"/>
</dbReference>
<dbReference type="SUPFAM" id="SSF143081">
    <property type="entry name" value="BB1717-like"/>
    <property type="match status" value="1"/>
</dbReference>
<dbReference type="PANTHER" id="PTHR13604:SF0">
    <property type="entry name" value="ABASIC SITE PROCESSING PROTEIN HMCES"/>
    <property type="match status" value="1"/>
</dbReference>
<evidence type="ECO:0000256" key="2">
    <source>
        <dbReference type="ARBA" id="ARBA00022670"/>
    </source>
</evidence>
<keyword evidence="2 8" id="KW-0645">Protease</keyword>
<evidence type="ECO:0000256" key="7">
    <source>
        <dbReference type="ARBA" id="ARBA00023239"/>
    </source>
</evidence>
<dbReference type="Pfam" id="PF02586">
    <property type="entry name" value="SRAP"/>
    <property type="match status" value="1"/>
</dbReference>
<evidence type="ECO:0000256" key="4">
    <source>
        <dbReference type="ARBA" id="ARBA00022801"/>
    </source>
</evidence>
<keyword evidence="4 8" id="KW-0378">Hydrolase</keyword>
<keyword evidence="6" id="KW-0238">DNA-binding</keyword>
<organism evidence="9 10">
    <name type="scientific">Sphingomonas aerolata</name>
    <dbReference type="NCBI Taxonomy" id="185951"/>
    <lineage>
        <taxon>Bacteria</taxon>
        <taxon>Pseudomonadati</taxon>
        <taxon>Pseudomonadota</taxon>
        <taxon>Alphaproteobacteria</taxon>
        <taxon>Sphingomonadales</taxon>
        <taxon>Sphingomonadaceae</taxon>
        <taxon>Sphingomonas</taxon>
    </lineage>
</organism>
<evidence type="ECO:0000313" key="9">
    <source>
        <dbReference type="EMBL" id="PTM45527.1"/>
    </source>
</evidence>
<dbReference type="GO" id="GO:0106300">
    <property type="term" value="P:protein-DNA covalent cross-linking repair"/>
    <property type="evidence" value="ECO:0007669"/>
    <property type="project" value="InterPro"/>
</dbReference>
<evidence type="ECO:0000256" key="8">
    <source>
        <dbReference type="RuleBase" id="RU364100"/>
    </source>
</evidence>
<dbReference type="PANTHER" id="PTHR13604">
    <property type="entry name" value="DC12-RELATED"/>
    <property type="match status" value="1"/>
</dbReference>
<evidence type="ECO:0000256" key="5">
    <source>
        <dbReference type="ARBA" id="ARBA00023124"/>
    </source>
</evidence>
<dbReference type="GO" id="GO:0008233">
    <property type="term" value="F:peptidase activity"/>
    <property type="evidence" value="ECO:0007669"/>
    <property type="project" value="UniProtKB-KW"/>
</dbReference>